<protein>
    <submittedName>
        <fullName evidence="2">Uncharacterized protein</fullName>
    </submittedName>
</protein>
<proteinExistence type="predicted"/>
<sequence length="90" mass="10175">MLFVLNICCLPARDCTQIGMFWICFEFYSLLFGFFIYCLFGSGYASLIIYVIRAVYGSPSYFKNSHHFAFATPGNDENGFITILCCSVCA</sequence>
<evidence type="ECO:0000256" key="1">
    <source>
        <dbReference type="SAM" id="Phobius"/>
    </source>
</evidence>
<name>Q1PYX9_KUEST</name>
<accession>Q1PYX9</accession>
<organism evidence="2">
    <name type="scientific">Kuenenia stuttgartiensis</name>
    <dbReference type="NCBI Taxonomy" id="174633"/>
    <lineage>
        <taxon>Bacteria</taxon>
        <taxon>Pseudomonadati</taxon>
        <taxon>Planctomycetota</taxon>
        <taxon>Candidatus Brocadiia</taxon>
        <taxon>Candidatus Brocadiales</taxon>
        <taxon>Candidatus Brocadiaceae</taxon>
        <taxon>Candidatus Kuenenia</taxon>
    </lineage>
</organism>
<keyword evidence="1" id="KW-0812">Transmembrane</keyword>
<evidence type="ECO:0000313" key="2">
    <source>
        <dbReference type="EMBL" id="CAJ72281.1"/>
    </source>
</evidence>
<reference evidence="2" key="1">
    <citation type="journal article" date="2006" name="Nature">
        <title>Deciphering the evolution and metabolism of an anammox bacterium from a community genome.</title>
        <authorList>
            <person name="Strous M."/>
            <person name="Pelletier E."/>
            <person name="Mangenot S."/>
            <person name="Rattei T."/>
            <person name="Lehner A."/>
            <person name="Taylor M.W."/>
            <person name="Horn M."/>
            <person name="Daims H."/>
            <person name="Bartol-Mavel D."/>
            <person name="Wincker P."/>
            <person name="Barbe V."/>
            <person name="Fonknechten N."/>
            <person name="Vallenet D."/>
            <person name="Segurens B."/>
            <person name="Schenowitz-Truong C."/>
            <person name="Medigue C."/>
            <person name="Collingro A."/>
            <person name="Snel B."/>
            <person name="Dutilh B.E."/>
            <person name="OpDenCamp H.J.M."/>
            <person name="vanDerDrift C."/>
            <person name="Cirpus I."/>
            <person name="vanDePas-Schoonen K.T."/>
            <person name="Harhangi H.R."/>
            <person name="vanNiftrik L."/>
            <person name="Schmid M."/>
            <person name="Keltjens J."/>
            <person name="vanDeVossenberg J."/>
            <person name="Kartal B."/>
            <person name="Meier H."/>
            <person name="Frishman D."/>
            <person name="Huynen M.A."/>
            <person name="Mewes H."/>
            <person name="Weissenbach J."/>
            <person name="Jetten M.S.M."/>
            <person name="Wagner M."/>
            <person name="LePaslier D."/>
        </authorList>
    </citation>
    <scope>NUCLEOTIDE SEQUENCE</scope>
</reference>
<dbReference type="AlphaFoldDB" id="Q1PYX9"/>
<feature type="transmembrane region" description="Helical" evidence="1">
    <location>
        <begin position="31"/>
        <end position="56"/>
    </location>
</feature>
<reference evidence="2" key="2">
    <citation type="submission" date="2006-01" db="EMBL/GenBank/DDBJ databases">
        <authorList>
            <person name="Genoscope"/>
        </authorList>
    </citation>
    <scope>NUCLEOTIDE SEQUENCE</scope>
</reference>
<keyword evidence="1" id="KW-0472">Membrane</keyword>
<dbReference type="EMBL" id="CT573072">
    <property type="protein sequence ID" value="CAJ72281.1"/>
    <property type="molecule type" value="Genomic_DNA"/>
</dbReference>
<gene>
    <name evidence="2" type="ORF">kustd1536</name>
</gene>
<keyword evidence="1" id="KW-1133">Transmembrane helix</keyword>